<dbReference type="Pfam" id="PF02463">
    <property type="entry name" value="SMC_N"/>
    <property type="match status" value="1"/>
</dbReference>
<evidence type="ECO:0000256" key="8">
    <source>
        <dbReference type="ARBA" id="ARBA00022840"/>
    </source>
</evidence>
<dbReference type="InterPro" id="IPR027417">
    <property type="entry name" value="P-loop_NTPase"/>
</dbReference>
<dbReference type="SUPFAM" id="SSF52540">
    <property type="entry name" value="P-loop containing nucleoside triphosphate hydrolases"/>
    <property type="match status" value="1"/>
</dbReference>
<keyword evidence="10 13" id="KW-0234">DNA repair</keyword>
<dbReference type="HAMAP" id="MF_00365">
    <property type="entry name" value="RecF"/>
    <property type="match status" value="1"/>
</dbReference>
<feature type="binding site" evidence="13">
    <location>
        <begin position="30"/>
        <end position="37"/>
    </location>
    <ligand>
        <name>ATP</name>
        <dbReference type="ChEBI" id="CHEBI:30616"/>
    </ligand>
</feature>
<keyword evidence="4 13" id="KW-0963">Cytoplasm</keyword>
<evidence type="ECO:0000256" key="1">
    <source>
        <dbReference type="ARBA" id="ARBA00004496"/>
    </source>
</evidence>
<feature type="region of interest" description="Disordered" evidence="15">
    <location>
        <begin position="169"/>
        <end position="191"/>
    </location>
</feature>
<dbReference type="PANTHER" id="PTHR32182:SF0">
    <property type="entry name" value="DNA REPLICATION AND REPAIR PROTEIN RECF"/>
    <property type="match status" value="1"/>
</dbReference>
<organism evidence="17 18">
    <name type="scientific">Austwickia chelonae NBRC 105200</name>
    <dbReference type="NCBI Taxonomy" id="1184607"/>
    <lineage>
        <taxon>Bacteria</taxon>
        <taxon>Bacillati</taxon>
        <taxon>Actinomycetota</taxon>
        <taxon>Actinomycetes</taxon>
        <taxon>Micrococcales</taxon>
        <taxon>Dermatophilaceae</taxon>
        <taxon>Austwickia</taxon>
    </lineage>
</organism>
<dbReference type="RefSeq" id="WP_006503828.1">
    <property type="nucleotide sequence ID" value="NZ_BAGZ01000018.1"/>
</dbReference>
<dbReference type="Gene3D" id="1.20.1050.90">
    <property type="entry name" value="RecF/RecN/SMC, N-terminal domain"/>
    <property type="match status" value="1"/>
</dbReference>
<keyword evidence="8 13" id="KW-0067">ATP-binding</keyword>
<evidence type="ECO:0000256" key="15">
    <source>
        <dbReference type="SAM" id="MobiDB-lite"/>
    </source>
</evidence>
<keyword evidence="11 13" id="KW-0742">SOS response</keyword>
<comment type="caution">
    <text evidence="17">The sequence shown here is derived from an EMBL/GenBank/DDBJ whole genome shotgun (WGS) entry which is preliminary data.</text>
</comment>
<keyword evidence="7 13" id="KW-0227">DNA damage</keyword>
<dbReference type="InterPro" id="IPR001238">
    <property type="entry name" value="DNA-binding_RecF"/>
</dbReference>
<dbReference type="OrthoDB" id="9803889at2"/>
<dbReference type="GO" id="GO:0005524">
    <property type="term" value="F:ATP binding"/>
    <property type="evidence" value="ECO:0007669"/>
    <property type="project" value="UniProtKB-UniRule"/>
</dbReference>
<evidence type="ECO:0000256" key="4">
    <source>
        <dbReference type="ARBA" id="ARBA00022490"/>
    </source>
</evidence>
<evidence type="ECO:0000313" key="17">
    <source>
        <dbReference type="EMBL" id="GAB79071.1"/>
    </source>
</evidence>
<dbReference type="STRING" id="100225.SAMN05421595_2930"/>
<dbReference type="GO" id="GO:0006260">
    <property type="term" value="P:DNA replication"/>
    <property type="evidence" value="ECO:0007669"/>
    <property type="project" value="UniProtKB-UniRule"/>
</dbReference>
<gene>
    <name evidence="13 17" type="primary">recF</name>
    <name evidence="17" type="ORF">AUCHE_18_00710</name>
</gene>
<evidence type="ECO:0000256" key="7">
    <source>
        <dbReference type="ARBA" id="ARBA00022763"/>
    </source>
</evidence>
<comment type="similarity">
    <text evidence="2 13 14">Belongs to the RecF family.</text>
</comment>
<evidence type="ECO:0000256" key="9">
    <source>
        <dbReference type="ARBA" id="ARBA00023125"/>
    </source>
</evidence>
<evidence type="ECO:0000256" key="12">
    <source>
        <dbReference type="ARBA" id="ARBA00025401"/>
    </source>
</evidence>
<keyword evidence="9 13" id="KW-0238">DNA-binding</keyword>
<dbReference type="PANTHER" id="PTHR32182">
    <property type="entry name" value="DNA REPLICATION AND REPAIR PROTEIN RECF"/>
    <property type="match status" value="1"/>
</dbReference>
<sequence length="419" mass="45621">MRLRHLSLMDFRSYAAAELPLSPGTTILVGANGQGKTNLVEAVGYLATLGSHRVSQDGPLVRQGAQRALVKGAIVRADREQLVEIEIIPGKANRARLNRSTQTKPRDVLGVLRTVLFAPEDLELVKGDPAERRRFLDGLLVARQPRWAATRSDYERILRQRNALLKSAAPDLRRRSSRGRGGQRQVSSGHDERVAAALHTLDIWDEQLAGAGAQLLYGRLRILRDLSPFLAEAYDEVSASTSYARATYRSSLREGTARAVLEGEVPTVDELREAFRATLVEQRAAEVERGVSLSGPHRDDLMLSLGELPAKGYASHGESWSFALALRLASFQLLRRDLQNDPVLILDDVFAELDSGRRERLAALAADAEQVLVTAAVAQDIPSALQGTVCEVTRGVVSAADRSVTETQIAPGGEGACDD</sequence>
<dbReference type="GO" id="GO:0005737">
    <property type="term" value="C:cytoplasm"/>
    <property type="evidence" value="ECO:0007669"/>
    <property type="project" value="UniProtKB-SubCell"/>
</dbReference>
<keyword evidence="6 13" id="KW-0547">Nucleotide-binding</keyword>
<evidence type="ECO:0000256" key="10">
    <source>
        <dbReference type="ARBA" id="ARBA00023204"/>
    </source>
</evidence>
<dbReference type="GO" id="GO:0006302">
    <property type="term" value="P:double-strand break repair"/>
    <property type="evidence" value="ECO:0007669"/>
    <property type="project" value="TreeGrafter"/>
</dbReference>
<dbReference type="InterPro" id="IPR042174">
    <property type="entry name" value="RecF_2"/>
</dbReference>
<evidence type="ECO:0000259" key="16">
    <source>
        <dbReference type="Pfam" id="PF02463"/>
    </source>
</evidence>
<evidence type="ECO:0000256" key="6">
    <source>
        <dbReference type="ARBA" id="ARBA00022741"/>
    </source>
</evidence>
<dbReference type="GO" id="GO:0003697">
    <property type="term" value="F:single-stranded DNA binding"/>
    <property type="evidence" value="ECO:0007669"/>
    <property type="project" value="UniProtKB-UniRule"/>
</dbReference>
<dbReference type="eggNOG" id="COG1195">
    <property type="taxonomic scope" value="Bacteria"/>
</dbReference>
<dbReference type="GO" id="GO:0009432">
    <property type="term" value="P:SOS response"/>
    <property type="evidence" value="ECO:0007669"/>
    <property type="project" value="UniProtKB-UniRule"/>
</dbReference>
<evidence type="ECO:0000256" key="2">
    <source>
        <dbReference type="ARBA" id="ARBA00008016"/>
    </source>
</evidence>
<feature type="domain" description="RecF/RecN/SMC N-terminal" evidence="16">
    <location>
        <begin position="3"/>
        <end position="378"/>
    </location>
</feature>
<comment type="function">
    <text evidence="12 13 14">The RecF protein is involved in DNA metabolism; it is required for DNA replication and normal SOS inducibility. RecF binds preferentially to single-stranded, linear DNA. It also seems to bind ATP.</text>
</comment>
<proteinExistence type="inferred from homology"/>
<dbReference type="NCBIfam" id="TIGR00611">
    <property type="entry name" value="recf"/>
    <property type="match status" value="1"/>
</dbReference>
<dbReference type="Proteomes" id="UP000008495">
    <property type="component" value="Unassembled WGS sequence"/>
</dbReference>
<evidence type="ECO:0000256" key="5">
    <source>
        <dbReference type="ARBA" id="ARBA00022705"/>
    </source>
</evidence>
<evidence type="ECO:0000256" key="13">
    <source>
        <dbReference type="HAMAP-Rule" id="MF_00365"/>
    </source>
</evidence>
<comment type="subcellular location">
    <subcellularLocation>
        <location evidence="1 13 14">Cytoplasm</location>
    </subcellularLocation>
</comment>
<dbReference type="EMBL" id="BAGZ01000018">
    <property type="protein sequence ID" value="GAB79071.1"/>
    <property type="molecule type" value="Genomic_DNA"/>
</dbReference>
<dbReference type="InterPro" id="IPR018078">
    <property type="entry name" value="DNA-binding_RecF_CS"/>
</dbReference>
<keyword evidence="18" id="KW-1185">Reference proteome</keyword>
<dbReference type="PROSITE" id="PS00617">
    <property type="entry name" value="RECF_1"/>
    <property type="match status" value="1"/>
</dbReference>
<dbReference type="CDD" id="cd03242">
    <property type="entry name" value="ABC_RecF"/>
    <property type="match status" value="1"/>
</dbReference>
<keyword evidence="5 13" id="KW-0235">DNA replication</keyword>
<accession>K6UNL6</accession>
<evidence type="ECO:0000256" key="14">
    <source>
        <dbReference type="RuleBase" id="RU000578"/>
    </source>
</evidence>
<dbReference type="Gene3D" id="3.40.50.300">
    <property type="entry name" value="P-loop containing nucleotide triphosphate hydrolases"/>
    <property type="match status" value="1"/>
</dbReference>
<protein>
    <recommendedName>
        <fullName evidence="3 13">DNA replication and repair protein RecF</fullName>
    </recommendedName>
</protein>
<evidence type="ECO:0000256" key="11">
    <source>
        <dbReference type="ARBA" id="ARBA00023236"/>
    </source>
</evidence>
<dbReference type="InterPro" id="IPR003395">
    <property type="entry name" value="RecF/RecN/SMC_N"/>
</dbReference>
<reference evidence="17 18" key="1">
    <citation type="submission" date="2012-08" db="EMBL/GenBank/DDBJ databases">
        <title>Whole genome shotgun sequence of Austwickia chelonae NBRC 105200.</title>
        <authorList>
            <person name="Yoshida I."/>
            <person name="Hosoyama A."/>
            <person name="Tsuchikane K."/>
            <person name="Katsumata H."/>
            <person name="Ando Y."/>
            <person name="Ohji S."/>
            <person name="Hamada M."/>
            <person name="Tamura T."/>
            <person name="Yamazoe A."/>
            <person name="Yamazaki S."/>
            <person name="Fujita N."/>
        </authorList>
    </citation>
    <scope>NUCLEOTIDE SEQUENCE [LARGE SCALE GENOMIC DNA]</scope>
    <source>
        <strain evidence="17 18">NBRC 105200</strain>
    </source>
</reference>
<name>K6UNL6_9MICO</name>
<evidence type="ECO:0000256" key="3">
    <source>
        <dbReference type="ARBA" id="ARBA00020170"/>
    </source>
</evidence>
<dbReference type="PROSITE" id="PS00618">
    <property type="entry name" value="RECF_2"/>
    <property type="match status" value="1"/>
</dbReference>
<dbReference type="AlphaFoldDB" id="K6UNL6"/>
<dbReference type="GO" id="GO:0000731">
    <property type="term" value="P:DNA synthesis involved in DNA repair"/>
    <property type="evidence" value="ECO:0007669"/>
    <property type="project" value="TreeGrafter"/>
</dbReference>
<evidence type="ECO:0000313" key="18">
    <source>
        <dbReference type="Proteomes" id="UP000008495"/>
    </source>
</evidence>